<evidence type="ECO:0000313" key="2">
    <source>
        <dbReference type="Proteomes" id="UP000003240"/>
    </source>
</evidence>
<dbReference type="eggNOG" id="ENOG5032Z01">
    <property type="taxonomic scope" value="Bacteria"/>
</dbReference>
<dbReference type="AlphaFoldDB" id="F7NEA5"/>
<name>F7NEA5_9FIRM</name>
<protein>
    <submittedName>
        <fullName evidence="1">Uncharacterized protein</fullName>
    </submittedName>
</protein>
<evidence type="ECO:0000313" key="1">
    <source>
        <dbReference type="EMBL" id="EGO65617.1"/>
    </source>
</evidence>
<organism evidence="1 2">
    <name type="scientific">Acetonema longum DSM 6540</name>
    <dbReference type="NCBI Taxonomy" id="1009370"/>
    <lineage>
        <taxon>Bacteria</taxon>
        <taxon>Bacillati</taxon>
        <taxon>Bacillota</taxon>
        <taxon>Negativicutes</taxon>
        <taxon>Acetonemataceae</taxon>
        <taxon>Acetonema</taxon>
    </lineage>
</organism>
<accession>F7NEA5</accession>
<dbReference type="EMBL" id="AFGF01000016">
    <property type="protein sequence ID" value="EGO65617.1"/>
    <property type="molecule type" value="Genomic_DNA"/>
</dbReference>
<comment type="caution">
    <text evidence="1">The sequence shown here is derived from an EMBL/GenBank/DDBJ whole genome shotgun (WGS) entry which is preliminary data.</text>
</comment>
<dbReference type="Proteomes" id="UP000003240">
    <property type="component" value="Unassembled WGS sequence"/>
</dbReference>
<reference evidence="1 2" key="1">
    <citation type="journal article" date="2011" name="EMBO J.">
        <title>Structural diversity of bacterial flagellar motors.</title>
        <authorList>
            <person name="Chen S."/>
            <person name="Beeby M."/>
            <person name="Murphy G.E."/>
            <person name="Leadbetter J.R."/>
            <person name="Hendrixson D.R."/>
            <person name="Briegel A."/>
            <person name="Li Z."/>
            <person name="Shi J."/>
            <person name="Tocheva E.I."/>
            <person name="Muller A."/>
            <person name="Dobro M.J."/>
            <person name="Jensen G.J."/>
        </authorList>
    </citation>
    <scope>NUCLEOTIDE SEQUENCE [LARGE SCALE GENOMIC DNA]</scope>
    <source>
        <strain evidence="1 2">DSM 6540</strain>
    </source>
</reference>
<proteinExistence type="predicted"/>
<gene>
    <name evidence="1" type="ORF">ALO_01839</name>
</gene>
<keyword evidence="2" id="KW-1185">Reference proteome</keyword>
<dbReference type="OrthoDB" id="1633523at2"/>
<dbReference type="RefSeq" id="WP_004092184.1">
    <property type="nucleotide sequence ID" value="NZ_AFGF01000016.1"/>
</dbReference>
<sequence length="300" mass="32866">MAAYNGSANSVLEMVKDVVSFLTDPANFDEGKEWALVSPVSAVEIDTVQEVILKGVGDGDDEIYIGLKIAAAAGGQVNLVLNGYAGYDAGLGWREQPGGVSQSVLPTLPLVEDTYMSYWVSANSSRVILVVEMSTQYESAYLGLMKPIAIENQYPYPLVVGGSYYEGGAWTDTGAGHSSFVCPGADANTSLRLRRPDGSWRVGKNQTLGDLCVWPTNVSPVNTLTVFDDVLTMENVIMYPFFLYENNPVGLVGQLDGIYWVGNRQDLATKDSIIYDGKVYKVFNNVHRRDNDSYFAIEWF</sequence>
<dbReference type="STRING" id="1009370.ALO_01839"/>